<evidence type="ECO:0000256" key="3">
    <source>
        <dbReference type="ARBA" id="ARBA00022490"/>
    </source>
</evidence>
<dbReference type="Pfam" id="PF03607">
    <property type="entry name" value="DCX"/>
    <property type="match status" value="1"/>
</dbReference>
<evidence type="ECO:0000313" key="8">
    <source>
        <dbReference type="Proteomes" id="UP000887565"/>
    </source>
</evidence>
<dbReference type="SUPFAM" id="SSF89837">
    <property type="entry name" value="Doublecortin (DC)"/>
    <property type="match status" value="1"/>
</dbReference>
<keyword evidence="5" id="KW-0677">Repeat</keyword>
<dbReference type="WBParaSite" id="nRc.2.0.1.t26756-RA">
    <property type="protein sequence ID" value="nRc.2.0.1.t26756-RA"/>
    <property type="gene ID" value="nRc.2.0.1.g26756"/>
</dbReference>
<name>A0A915JL48_ROMCU</name>
<dbReference type="FunFam" id="3.10.20.230:FF:000001">
    <property type="entry name" value="serine/threonine-protein kinase DCLK1 isoform X1"/>
    <property type="match status" value="1"/>
</dbReference>
<evidence type="ECO:0000256" key="2">
    <source>
        <dbReference type="ARBA" id="ARBA00004496"/>
    </source>
</evidence>
<keyword evidence="6" id="KW-0966">Cell projection</keyword>
<dbReference type="GO" id="GO:0042461">
    <property type="term" value="P:photoreceptor cell development"/>
    <property type="evidence" value="ECO:0007669"/>
    <property type="project" value="TreeGrafter"/>
</dbReference>
<accession>A0A915JL48</accession>
<dbReference type="InterPro" id="IPR003533">
    <property type="entry name" value="Doublecortin_dom"/>
</dbReference>
<keyword evidence="3" id="KW-0963">Cytoplasm</keyword>
<comment type="subcellular location">
    <subcellularLocation>
        <location evidence="1">Cell projection</location>
    </subcellularLocation>
    <subcellularLocation>
        <location evidence="2">Cytoplasm</location>
    </subcellularLocation>
</comment>
<sequence length="178" mass="20283">MTPTTDFGETSTLPRTSAKKRTKQSVCFLPILVQEKARQSFQGSSCVNVADVAATSNASSDCVQQQQPQRSFIRTCNRAKRVKFFRNGDQYFKGIWYAIAYDRYRCLEALLEDLNRTIGDLVNLPHGVRCIFTIDGSRRVKHLDDLLDGESYVCSSNDSFKKIAYDKAREPIWCYGTR</sequence>
<proteinExistence type="predicted"/>
<dbReference type="PROSITE" id="PS50309">
    <property type="entry name" value="DC"/>
    <property type="match status" value="1"/>
</dbReference>
<dbReference type="Proteomes" id="UP000887565">
    <property type="component" value="Unplaced"/>
</dbReference>
<dbReference type="SMART" id="SM00537">
    <property type="entry name" value="DCX"/>
    <property type="match status" value="1"/>
</dbReference>
<dbReference type="GO" id="GO:0005930">
    <property type="term" value="C:axoneme"/>
    <property type="evidence" value="ECO:0007669"/>
    <property type="project" value="TreeGrafter"/>
</dbReference>
<evidence type="ECO:0000256" key="1">
    <source>
        <dbReference type="ARBA" id="ARBA00004316"/>
    </source>
</evidence>
<reference evidence="9" key="1">
    <citation type="submission" date="2022-11" db="UniProtKB">
        <authorList>
            <consortium name="WormBaseParasite"/>
        </authorList>
    </citation>
    <scope>IDENTIFICATION</scope>
</reference>
<evidence type="ECO:0000256" key="5">
    <source>
        <dbReference type="ARBA" id="ARBA00022737"/>
    </source>
</evidence>
<dbReference type="PANTHER" id="PTHR23005">
    <property type="entry name" value="RETINITIS PIGMENTOSA 1 PROTEIN"/>
    <property type="match status" value="1"/>
</dbReference>
<organism evidence="8 9">
    <name type="scientific">Romanomermis culicivorax</name>
    <name type="common">Nematode worm</name>
    <dbReference type="NCBI Taxonomy" id="13658"/>
    <lineage>
        <taxon>Eukaryota</taxon>
        <taxon>Metazoa</taxon>
        <taxon>Ecdysozoa</taxon>
        <taxon>Nematoda</taxon>
        <taxon>Enoplea</taxon>
        <taxon>Dorylaimia</taxon>
        <taxon>Mermithida</taxon>
        <taxon>Mermithoidea</taxon>
        <taxon>Mermithidae</taxon>
        <taxon>Romanomermis</taxon>
    </lineage>
</organism>
<evidence type="ECO:0000259" key="7">
    <source>
        <dbReference type="PROSITE" id="PS50309"/>
    </source>
</evidence>
<dbReference type="GO" id="GO:0043005">
    <property type="term" value="C:neuron projection"/>
    <property type="evidence" value="ECO:0007669"/>
    <property type="project" value="UniProtKB-ARBA"/>
</dbReference>
<keyword evidence="8" id="KW-1185">Reference proteome</keyword>
<protein>
    <submittedName>
        <fullName evidence="9">Doublecortin domain-containing protein</fullName>
    </submittedName>
</protein>
<dbReference type="GO" id="GO:0035082">
    <property type="term" value="P:axoneme assembly"/>
    <property type="evidence" value="ECO:0007669"/>
    <property type="project" value="TreeGrafter"/>
</dbReference>
<dbReference type="Gene3D" id="3.10.20.230">
    <property type="entry name" value="Doublecortin domain"/>
    <property type="match status" value="1"/>
</dbReference>
<evidence type="ECO:0000256" key="4">
    <source>
        <dbReference type="ARBA" id="ARBA00022553"/>
    </source>
</evidence>
<dbReference type="AlphaFoldDB" id="A0A915JL48"/>
<dbReference type="InterPro" id="IPR036572">
    <property type="entry name" value="Doublecortin_dom_sf"/>
</dbReference>
<dbReference type="GO" id="GO:0007417">
    <property type="term" value="P:central nervous system development"/>
    <property type="evidence" value="ECO:0007669"/>
    <property type="project" value="UniProtKB-ARBA"/>
</dbReference>
<evidence type="ECO:0000313" key="9">
    <source>
        <dbReference type="WBParaSite" id="nRc.2.0.1.t26756-RA"/>
    </source>
</evidence>
<dbReference type="GO" id="GO:0035556">
    <property type="term" value="P:intracellular signal transduction"/>
    <property type="evidence" value="ECO:0007669"/>
    <property type="project" value="InterPro"/>
</dbReference>
<dbReference type="PANTHER" id="PTHR23005:SF4">
    <property type="entry name" value="OXYGEN-REGULATED PROTEIN 1"/>
    <property type="match status" value="1"/>
</dbReference>
<dbReference type="CDD" id="cd16109">
    <property type="entry name" value="DCX1"/>
    <property type="match status" value="1"/>
</dbReference>
<keyword evidence="4" id="KW-0597">Phosphoprotein</keyword>
<feature type="domain" description="Doublecortin" evidence="7">
    <location>
        <begin position="80"/>
        <end position="166"/>
    </location>
</feature>
<evidence type="ECO:0000256" key="6">
    <source>
        <dbReference type="ARBA" id="ARBA00023273"/>
    </source>
</evidence>